<sequence>MTPVALTISRLLRQQAQSMTTRSLMRQPLLHKQQRTIASQQFSQSSRKLGQSRPSLHTWKPINQTLPKQKRFSSSTSTNETAHHQSHTQNQQQTKQQAQSFSQRMKTLSREYGWSALGVYLALSALDFPFCFAAVRLFGVERIGYYEHLVVEEAKKLFYSVVPIERATIEGETDAAGGTEAGGKITDEGASIWTQLAIAYAVHKSFIFFRVPLTAAVTPKVVKTLRSWGWNIGKKTSKAAK</sequence>
<accession>A0A093Y7V6</accession>
<gene>
    <name evidence="3" type="ORF">GQ26_0013160</name>
</gene>
<organism evidence="3">
    <name type="scientific">Talaromyces marneffei PM1</name>
    <dbReference type="NCBI Taxonomy" id="1077442"/>
    <lineage>
        <taxon>Eukaryota</taxon>
        <taxon>Fungi</taxon>
        <taxon>Dikarya</taxon>
        <taxon>Ascomycota</taxon>
        <taxon>Pezizomycotina</taxon>
        <taxon>Eurotiomycetes</taxon>
        <taxon>Eurotiomycetidae</taxon>
        <taxon>Eurotiales</taxon>
        <taxon>Trichocomaceae</taxon>
        <taxon>Talaromyces</taxon>
        <taxon>Talaromyces sect. Talaromyces</taxon>
    </lineage>
</organism>
<dbReference type="Pfam" id="PF06916">
    <property type="entry name" value="FAM210A-B_dom"/>
    <property type="match status" value="1"/>
</dbReference>
<dbReference type="PANTHER" id="PTHR21377">
    <property type="entry name" value="PROTEIN FAM210B, MITOCHONDRIAL"/>
    <property type="match status" value="1"/>
</dbReference>
<dbReference type="eggNOG" id="KOG4526">
    <property type="taxonomic scope" value="Eukaryota"/>
</dbReference>
<feature type="compositionally biased region" description="Polar residues" evidence="1">
    <location>
        <begin position="37"/>
        <end position="80"/>
    </location>
</feature>
<comment type="caution">
    <text evidence="3">The sequence shown here is derived from an EMBL/GenBank/DDBJ whole genome shotgun (WGS) entry which is preliminary data.</text>
</comment>
<proteinExistence type="predicted"/>
<protein>
    <recommendedName>
        <fullName evidence="2">DUF1279 domain-containing protein</fullName>
    </recommendedName>
</protein>
<feature type="domain" description="DUF1279" evidence="2">
    <location>
        <begin position="103"/>
        <end position="219"/>
    </location>
</feature>
<dbReference type="EMBL" id="JPOX01000001">
    <property type="protein sequence ID" value="KFX53538.1"/>
    <property type="molecule type" value="Genomic_DNA"/>
</dbReference>
<evidence type="ECO:0000313" key="3">
    <source>
        <dbReference type="EMBL" id="KFX53538.1"/>
    </source>
</evidence>
<dbReference type="GO" id="GO:0005739">
    <property type="term" value="C:mitochondrion"/>
    <property type="evidence" value="ECO:0007669"/>
    <property type="project" value="TreeGrafter"/>
</dbReference>
<evidence type="ECO:0000259" key="2">
    <source>
        <dbReference type="Pfam" id="PF06916"/>
    </source>
</evidence>
<dbReference type="InterPro" id="IPR009688">
    <property type="entry name" value="FAM210A/B-like_dom"/>
</dbReference>
<dbReference type="HOGENOM" id="CLU_059211_0_1_1"/>
<evidence type="ECO:0000256" key="1">
    <source>
        <dbReference type="SAM" id="MobiDB-lite"/>
    </source>
</evidence>
<feature type="region of interest" description="Disordered" evidence="1">
    <location>
        <begin position="37"/>
        <end position="102"/>
    </location>
</feature>
<dbReference type="InterPro" id="IPR045866">
    <property type="entry name" value="FAM210A/B-like"/>
</dbReference>
<name>A0A093Y7V6_TALMA</name>
<reference evidence="3" key="1">
    <citation type="journal article" date="2014" name="PLoS Genet.">
        <title>Signature Gene Expression Reveals Novel Clues to the Molecular Mechanisms of Dimorphic Transition in Penicillium marneffei.</title>
        <authorList>
            <person name="Yang E."/>
            <person name="Wang G."/>
            <person name="Cai J."/>
            <person name="Woo P.C."/>
            <person name="Lau S.K."/>
            <person name="Yuen K.-Y."/>
            <person name="Chow W.-N."/>
            <person name="Lin X."/>
        </authorList>
    </citation>
    <scope>NUCLEOTIDE SEQUENCE [LARGE SCALE GENOMIC DNA]</scope>
    <source>
        <strain evidence="3">PM1</strain>
    </source>
</reference>
<dbReference type="AlphaFoldDB" id="A0A093Y7V6"/>
<dbReference type="PANTHER" id="PTHR21377:SF0">
    <property type="entry name" value="PROTEIN FAM210B, MITOCHONDRIAL"/>
    <property type="match status" value="1"/>
</dbReference>
<feature type="compositionally biased region" description="Low complexity" evidence="1">
    <location>
        <begin position="87"/>
        <end position="102"/>
    </location>
</feature>